<accession>A0A0V1BGZ5</accession>
<keyword evidence="13" id="KW-1185">Reference proteome</keyword>
<dbReference type="Pfam" id="PF03850">
    <property type="entry name" value="Tfb4"/>
    <property type="match status" value="1"/>
</dbReference>
<dbReference type="GO" id="GO:0005675">
    <property type="term" value="C:transcription factor TFIIH holo complex"/>
    <property type="evidence" value="ECO:0007669"/>
    <property type="project" value="UniProtKB-UniRule"/>
</dbReference>
<evidence type="ECO:0000256" key="2">
    <source>
        <dbReference type="ARBA" id="ARBA00005273"/>
    </source>
</evidence>
<evidence type="ECO:0000313" key="12">
    <source>
        <dbReference type="EMBL" id="KRY36114.1"/>
    </source>
</evidence>
<keyword evidence="7 11" id="KW-0805">Transcription regulation</keyword>
<evidence type="ECO:0000313" key="13">
    <source>
        <dbReference type="Proteomes" id="UP000054776"/>
    </source>
</evidence>
<dbReference type="STRING" id="6334.A0A0V1BGZ5"/>
<keyword evidence="8 11" id="KW-0804">Transcription</keyword>
<evidence type="ECO:0000256" key="4">
    <source>
        <dbReference type="ARBA" id="ARBA00022763"/>
    </source>
</evidence>
<dbReference type="PANTHER" id="PTHR12831:SF0">
    <property type="entry name" value="GENERAL TRANSCRIPTION FACTOR IIH SUBUNIT 3"/>
    <property type="match status" value="1"/>
</dbReference>
<comment type="similarity">
    <text evidence="2 11">Belongs to the TFB4 family.</text>
</comment>
<proteinExistence type="inferred from homology"/>
<evidence type="ECO:0000256" key="9">
    <source>
        <dbReference type="ARBA" id="ARBA00023204"/>
    </source>
</evidence>
<comment type="subcellular location">
    <subcellularLocation>
        <location evidence="1 11">Nucleus</location>
    </subcellularLocation>
</comment>
<dbReference type="EMBL" id="JYDH01000046">
    <property type="protein sequence ID" value="KRY36114.1"/>
    <property type="molecule type" value="Genomic_DNA"/>
</dbReference>
<dbReference type="GO" id="GO:0006289">
    <property type="term" value="P:nucleotide-excision repair"/>
    <property type="evidence" value="ECO:0007669"/>
    <property type="project" value="UniProtKB-UniRule"/>
</dbReference>
<evidence type="ECO:0000256" key="6">
    <source>
        <dbReference type="ARBA" id="ARBA00022833"/>
    </source>
</evidence>
<dbReference type="PANTHER" id="PTHR12831">
    <property type="entry name" value="TRANSCRIPTION INITIATION FACTOR IIH TFIIH , POLYPEPTIDE 3-RELATED"/>
    <property type="match status" value="1"/>
</dbReference>
<protein>
    <recommendedName>
        <fullName evidence="11">General transcription factor IIH subunit 3</fullName>
    </recommendedName>
    <alternativeName>
        <fullName evidence="11">General transcription factor IIH polypeptide 3</fullName>
    </alternativeName>
</protein>
<keyword evidence="10 11" id="KW-0539">Nucleus</keyword>
<dbReference type="InParanoid" id="A0A0V1BGZ5"/>
<gene>
    <name evidence="12" type="primary">GTF2H3</name>
    <name evidence="12" type="ORF">T01_11271</name>
</gene>
<comment type="caution">
    <text evidence="12">The sequence shown here is derived from an EMBL/GenBank/DDBJ whole genome shotgun (WGS) entry which is preliminary data.</text>
</comment>
<dbReference type="Gene3D" id="3.40.50.410">
    <property type="entry name" value="von Willebrand factor, type A domain"/>
    <property type="match status" value="1"/>
</dbReference>
<dbReference type="Proteomes" id="UP000054776">
    <property type="component" value="Unassembled WGS sequence"/>
</dbReference>
<dbReference type="InterPro" id="IPR004600">
    <property type="entry name" value="TFIIH_Tfb4/GTF2H3"/>
</dbReference>
<comment type="subunit">
    <text evidence="11">Part of a TFIID-containing RNA polymerase II pre-initiation complex that is composed of TBP and at least GTF2A1, GTF2A2, GTF2E1, GTF2E2, GTF2F1, GTF2H2, GTF2H3, GTF2H4, GTF2H5, GTF2B, TCEA1, ERCC2, ERCC3, TAF1, TAF2, TAF3, TAF4, TAF5, TAF6, TAF7, TAF8, TAF9, TAF10, TAF11, TAF12 and TAF13. Component of the 7-subunit TFIIH core complex composed of XPB/ERCC3, XPD/ERCC2, GTF2H1, GTF2H2, GTF2H3, GTF2H4 and GTF2H5, which is active in NER. The core complex associates with the 3-subunit CDK-activating kinase (CAK) module composed of CCNH/cyclin H, CDK7 and MNAT1 to form the 10-subunit holoenzyme (holo-TFIIH) active in transcription. Interacts with RARA; the interaction requires prior phosphorylation of RARA on 'Ser-369' which then enhances interaction of RARA with CDK7.</text>
</comment>
<keyword evidence="3 11" id="KW-0479">Metal-binding</keyword>
<evidence type="ECO:0000256" key="5">
    <source>
        <dbReference type="ARBA" id="ARBA00022771"/>
    </source>
</evidence>
<evidence type="ECO:0000256" key="10">
    <source>
        <dbReference type="ARBA" id="ARBA00023242"/>
    </source>
</evidence>
<dbReference type="GO" id="GO:0008270">
    <property type="term" value="F:zinc ion binding"/>
    <property type="evidence" value="ECO:0007669"/>
    <property type="project" value="UniProtKB-KW"/>
</dbReference>
<name>A0A0V1BGZ5_TRISP</name>
<dbReference type="OrthoDB" id="17307at2759"/>
<dbReference type="AlphaFoldDB" id="A0A0V1BGZ5"/>
<keyword evidence="5 11" id="KW-0863">Zinc-finger</keyword>
<dbReference type="FunCoup" id="A0A0V1BGZ5">
    <property type="interactions" value="1514"/>
</dbReference>
<evidence type="ECO:0000256" key="1">
    <source>
        <dbReference type="ARBA" id="ARBA00004123"/>
    </source>
</evidence>
<sequence>LCASVLWFPMDEKENILFLIVDLNPVWLGRLMEMAADSRGLVIGSYTSSITAFSKAYSAMSMRNRILAIGVCFRNRLIFHPTKSELQSGNFETDISIISERIRNGMIGMIGENRHIAAANCKSNFSCRTSLSPALAQCICYLNRQKKSKDESKISGRILLVKLSDDTTDEYVNLMNVFFTAQKQNLIIDCISLGQNLALMQQACDITGGLYMMVDNIGALLPHLMVHYLSNADLRNMFQIPKTKVIDYRPICSCHHNLVECAWVCSACLSVFCNFQPICSTCQTVFQIPVLPQVGKRKENA</sequence>
<evidence type="ECO:0000256" key="3">
    <source>
        <dbReference type="ARBA" id="ARBA00022723"/>
    </source>
</evidence>
<dbReference type="GO" id="GO:0000439">
    <property type="term" value="C:transcription factor TFIIH core complex"/>
    <property type="evidence" value="ECO:0007669"/>
    <property type="project" value="UniProtKB-UniRule"/>
</dbReference>
<keyword evidence="6 11" id="KW-0862">Zinc</keyword>
<reference evidence="12 13" key="1">
    <citation type="submission" date="2015-01" db="EMBL/GenBank/DDBJ databases">
        <title>Evolution of Trichinella species and genotypes.</title>
        <authorList>
            <person name="Korhonen P.K."/>
            <person name="Edoardo P."/>
            <person name="Giuseppe L.R."/>
            <person name="Gasser R.B."/>
        </authorList>
    </citation>
    <scope>NUCLEOTIDE SEQUENCE [LARGE SCALE GENOMIC DNA]</scope>
    <source>
        <strain evidence="12">ISS3</strain>
    </source>
</reference>
<evidence type="ECO:0000256" key="8">
    <source>
        <dbReference type="ARBA" id="ARBA00023163"/>
    </source>
</evidence>
<evidence type="ECO:0000256" key="11">
    <source>
        <dbReference type="RuleBase" id="RU368090"/>
    </source>
</evidence>
<dbReference type="InterPro" id="IPR036465">
    <property type="entry name" value="vWFA_dom_sf"/>
</dbReference>
<dbReference type="GO" id="GO:0006355">
    <property type="term" value="P:regulation of DNA-templated transcription"/>
    <property type="evidence" value="ECO:0007669"/>
    <property type="project" value="InterPro"/>
</dbReference>
<evidence type="ECO:0000256" key="7">
    <source>
        <dbReference type="ARBA" id="ARBA00023015"/>
    </source>
</evidence>
<feature type="non-terminal residue" evidence="12">
    <location>
        <position position="1"/>
    </location>
</feature>
<keyword evidence="9 11" id="KW-0234">DNA repair</keyword>
<comment type="function">
    <text evidence="11">Component of the general transcription and DNA repair factor IIH (TFIIH) core complex, which is involved in general and transcription-coupled nucleotide excision repair (NER) of damaged DNA and, when complexed to CAK, in RNA transcription by RNA polymerase II. In NER, TFIIH acts by opening DNA around the lesion to allow the excision of the damaged oligonucleotide and its replacement by a new DNA fragment. In transcription, TFIIH has an essential role in transcription initiation. When the pre-initiation complex (PIC) has been established, TFIIH is required for promoter opening and promoter escape. Phosphorylation of the C-terminal tail (CTD) of the largest subunit of RNA polymerase II by the kinase module CAK controls the initiation of transcription.</text>
</comment>
<organism evidence="12 13">
    <name type="scientific">Trichinella spiralis</name>
    <name type="common">Trichina worm</name>
    <dbReference type="NCBI Taxonomy" id="6334"/>
    <lineage>
        <taxon>Eukaryota</taxon>
        <taxon>Metazoa</taxon>
        <taxon>Ecdysozoa</taxon>
        <taxon>Nematoda</taxon>
        <taxon>Enoplea</taxon>
        <taxon>Dorylaimia</taxon>
        <taxon>Trichinellida</taxon>
        <taxon>Trichinellidae</taxon>
        <taxon>Trichinella</taxon>
    </lineage>
</organism>
<keyword evidence="4 11" id="KW-0227">DNA damage</keyword>